<dbReference type="FunFam" id="1.20.58.150:FF:000005">
    <property type="entry name" value="putative clathrin assembly protein At2g25430"/>
    <property type="match status" value="1"/>
</dbReference>
<name>A0A059CPG4_EUCGR</name>
<dbReference type="Pfam" id="PF07651">
    <property type="entry name" value="ANTH"/>
    <property type="match status" value="1"/>
</dbReference>
<dbReference type="GO" id="GO:0030136">
    <property type="term" value="C:clathrin-coated vesicle"/>
    <property type="evidence" value="ECO:0000318"/>
    <property type="project" value="GO_Central"/>
</dbReference>
<dbReference type="InterPro" id="IPR048050">
    <property type="entry name" value="ANTH_N_plant"/>
</dbReference>
<dbReference type="PANTHER" id="PTHR22951:SF62">
    <property type="entry name" value="ASSEMBLY PLANT-LIKE PROTEIN, PUTATIVE-RELATED"/>
    <property type="match status" value="1"/>
</dbReference>
<dbReference type="PROSITE" id="PS50942">
    <property type="entry name" value="ENTH"/>
    <property type="match status" value="1"/>
</dbReference>
<dbReference type="eggNOG" id="KOG0251">
    <property type="taxonomic scope" value="Eukaryota"/>
</dbReference>
<dbReference type="GO" id="GO:0006900">
    <property type="term" value="P:vesicle budding from membrane"/>
    <property type="evidence" value="ECO:0000318"/>
    <property type="project" value="GO_Central"/>
</dbReference>
<evidence type="ECO:0000313" key="11">
    <source>
        <dbReference type="EMBL" id="KCW80114.1"/>
    </source>
</evidence>
<comment type="subcellular location">
    <subcellularLocation>
        <location evidence="1">Cytoplasmic vesicle</location>
        <location evidence="1">Clathrin-coated vesicle</location>
    </subcellularLocation>
    <subcellularLocation>
        <location evidence="2">Golgi apparatus</location>
    </subcellularLocation>
    <subcellularLocation>
        <location evidence="3">Membrane</location>
        <location evidence="3">Clathrin-coated pit</location>
    </subcellularLocation>
</comment>
<dbReference type="STRING" id="71139.A0A059CPG4"/>
<dbReference type="InParanoid" id="A0A059CPG4"/>
<dbReference type="Gene3D" id="1.20.58.150">
    <property type="entry name" value="ANTH domain"/>
    <property type="match status" value="1"/>
</dbReference>
<evidence type="ECO:0000256" key="5">
    <source>
        <dbReference type="ARBA" id="ARBA00023034"/>
    </source>
</evidence>
<evidence type="ECO:0000259" key="10">
    <source>
        <dbReference type="PROSITE" id="PS50942"/>
    </source>
</evidence>
<dbReference type="Gramene" id="KCW80114">
    <property type="protein sequence ID" value="KCW80114"/>
    <property type="gene ID" value="EUGRSUZ_C01441"/>
</dbReference>
<dbReference type="SUPFAM" id="SSF48464">
    <property type="entry name" value="ENTH/VHS domain"/>
    <property type="match status" value="1"/>
</dbReference>
<dbReference type="FunFam" id="1.25.40.90:FF:000019">
    <property type="entry name" value="Clathrin coat assembly protein"/>
    <property type="match status" value="1"/>
</dbReference>
<dbReference type="GO" id="GO:0000149">
    <property type="term" value="F:SNARE binding"/>
    <property type="evidence" value="ECO:0000318"/>
    <property type="project" value="GO_Central"/>
</dbReference>
<keyword evidence="6" id="KW-0472">Membrane</keyword>
<dbReference type="EMBL" id="KK198755">
    <property type="protein sequence ID" value="KCW80114.1"/>
    <property type="molecule type" value="Genomic_DNA"/>
</dbReference>
<evidence type="ECO:0000256" key="4">
    <source>
        <dbReference type="ARBA" id="ARBA00022583"/>
    </source>
</evidence>
<evidence type="ECO:0000256" key="3">
    <source>
        <dbReference type="ARBA" id="ARBA00004600"/>
    </source>
</evidence>
<evidence type="ECO:0000256" key="9">
    <source>
        <dbReference type="SAM" id="MobiDB-lite"/>
    </source>
</evidence>
<dbReference type="GO" id="GO:0005905">
    <property type="term" value="C:clathrin-coated pit"/>
    <property type="evidence" value="ECO:0000318"/>
    <property type="project" value="GO_Central"/>
</dbReference>
<dbReference type="InterPro" id="IPR045192">
    <property type="entry name" value="AP180-like"/>
</dbReference>
<dbReference type="GO" id="GO:0048268">
    <property type="term" value="P:clathrin coat assembly"/>
    <property type="evidence" value="ECO:0007669"/>
    <property type="project" value="InterPro"/>
</dbReference>
<organism evidence="11">
    <name type="scientific">Eucalyptus grandis</name>
    <name type="common">Flooded gum</name>
    <dbReference type="NCBI Taxonomy" id="71139"/>
    <lineage>
        <taxon>Eukaryota</taxon>
        <taxon>Viridiplantae</taxon>
        <taxon>Streptophyta</taxon>
        <taxon>Embryophyta</taxon>
        <taxon>Tracheophyta</taxon>
        <taxon>Spermatophyta</taxon>
        <taxon>Magnoliopsida</taxon>
        <taxon>eudicotyledons</taxon>
        <taxon>Gunneridae</taxon>
        <taxon>Pentapetalae</taxon>
        <taxon>rosids</taxon>
        <taxon>malvids</taxon>
        <taxon>Myrtales</taxon>
        <taxon>Myrtaceae</taxon>
        <taxon>Myrtoideae</taxon>
        <taxon>Eucalypteae</taxon>
        <taxon>Eucalyptus</taxon>
    </lineage>
</organism>
<dbReference type="InterPro" id="IPR011417">
    <property type="entry name" value="ANTH_dom"/>
</dbReference>
<sequence>MAPSTIRKAIGAVKDQTSIGLAKVSNNLAVQLEILVVKATSHDEDPADERHIREILAFTAHSKAYLDTCLVLISRRLSKTRDWMVALKALLLIHRIVVDGHPSFEDEIVFASRRGMRLLNMSHFRDEAHSNSGDHSGFVRFYAMYLEEKVEFSVFEKRQDGGDVGAEGKYEEGHEFDTERRLSPAKKEIKSIKEMRPERVSARLYHQLRILDRVLACRPAGAAKTSRLVLMALYLVLKESFGLYGEISEALEVLQERFAQMEYGECLKAFNTYVGAAKLIDELVGHYNWCRDAGIARMSEFPEVQRVTDEILGTLEGQLKETKQNGPNENSPERIGGTNIDPLVEERSEPNMNEIRALPAPENHMGVAPLVEPQPEPQPQHVAELIDLRDDGVSADEQGDKLAVALFVGAPDATANGSWEAFAWNGQPEANSAWDTPAADDTKADWELLLVETASNLAKQKADMAGGFDPLLWNGMYDQGAVRQHMSGDQSSGGSTSSMATQVTPGKAENRVLALPAPDGTVQPMGPQDLFSVSLPQPLPPYVQMADVERKQHLLVQEQQVWQGHQMGSGPSGYYGPVPGNMAMPYEMPQGGGPYYMA</sequence>
<dbReference type="InterPro" id="IPR013809">
    <property type="entry name" value="ENTH"/>
</dbReference>
<dbReference type="SUPFAM" id="SSF89009">
    <property type="entry name" value="GAT-like domain"/>
    <property type="match status" value="1"/>
</dbReference>
<accession>A0A059CPG4</accession>
<evidence type="ECO:0000256" key="7">
    <source>
        <dbReference type="ARBA" id="ARBA00023176"/>
    </source>
</evidence>
<keyword evidence="8" id="KW-0968">Cytoplasmic vesicle</keyword>
<gene>
    <name evidence="11" type="ORF">EUGRSUZ_C01441</name>
</gene>
<keyword evidence="7" id="KW-0168">Coated pit</keyword>
<evidence type="ECO:0000256" key="6">
    <source>
        <dbReference type="ARBA" id="ARBA00023136"/>
    </source>
</evidence>
<evidence type="ECO:0000256" key="8">
    <source>
        <dbReference type="ARBA" id="ARBA00023329"/>
    </source>
</evidence>
<dbReference type="KEGG" id="egr:104436858"/>
<dbReference type="CDD" id="cd16987">
    <property type="entry name" value="ANTH_N_AP180_plant"/>
    <property type="match status" value="1"/>
</dbReference>
<feature type="region of interest" description="Disordered" evidence="9">
    <location>
        <begin position="318"/>
        <end position="341"/>
    </location>
</feature>
<protein>
    <recommendedName>
        <fullName evidence="10">ENTH domain-containing protein</fullName>
    </recommendedName>
</protein>
<dbReference type="InterPro" id="IPR008942">
    <property type="entry name" value="ENTH_VHS"/>
</dbReference>
<dbReference type="PANTHER" id="PTHR22951">
    <property type="entry name" value="CLATHRIN ASSEMBLY PROTEIN"/>
    <property type="match status" value="1"/>
</dbReference>
<dbReference type="OMA" id="TEMEYAD"/>
<dbReference type="OrthoDB" id="44015at2759"/>
<feature type="compositionally biased region" description="Low complexity" evidence="9">
    <location>
        <begin position="487"/>
        <end position="498"/>
    </location>
</feature>
<dbReference type="InterPro" id="IPR014712">
    <property type="entry name" value="ANTH_dom_sf"/>
</dbReference>
<dbReference type="AlphaFoldDB" id="A0A059CPG4"/>
<dbReference type="GO" id="GO:0005545">
    <property type="term" value="F:1-phosphatidylinositol binding"/>
    <property type="evidence" value="ECO:0000318"/>
    <property type="project" value="GO_Central"/>
</dbReference>
<dbReference type="GO" id="GO:0072583">
    <property type="term" value="P:clathrin-dependent endocytosis"/>
    <property type="evidence" value="ECO:0000318"/>
    <property type="project" value="GO_Central"/>
</dbReference>
<dbReference type="GO" id="GO:0032050">
    <property type="term" value="F:clathrin heavy chain binding"/>
    <property type="evidence" value="ECO:0000318"/>
    <property type="project" value="GO_Central"/>
</dbReference>
<dbReference type="Gene3D" id="1.25.40.90">
    <property type="match status" value="1"/>
</dbReference>
<evidence type="ECO:0000256" key="1">
    <source>
        <dbReference type="ARBA" id="ARBA00004132"/>
    </source>
</evidence>
<dbReference type="GO" id="GO:0005794">
    <property type="term" value="C:Golgi apparatus"/>
    <property type="evidence" value="ECO:0007669"/>
    <property type="project" value="UniProtKB-SubCell"/>
</dbReference>
<feature type="domain" description="ENTH" evidence="10">
    <location>
        <begin position="24"/>
        <end position="160"/>
    </location>
</feature>
<evidence type="ECO:0000256" key="2">
    <source>
        <dbReference type="ARBA" id="ARBA00004555"/>
    </source>
</evidence>
<dbReference type="GO" id="GO:0005546">
    <property type="term" value="F:phosphatidylinositol-4,5-bisphosphate binding"/>
    <property type="evidence" value="ECO:0000318"/>
    <property type="project" value="GO_Central"/>
</dbReference>
<feature type="region of interest" description="Disordered" evidence="9">
    <location>
        <begin position="484"/>
        <end position="504"/>
    </location>
</feature>
<proteinExistence type="predicted"/>
<reference evidence="11" key="1">
    <citation type="submission" date="2013-07" db="EMBL/GenBank/DDBJ databases">
        <title>The genome of Eucalyptus grandis.</title>
        <authorList>
            <person name="Schmutz J."/>
            <person name="Hayes R."/>
            <person name="Myburg A."/>
            <person name="Tuskan G."/>
            <person name="Grattapaglia D."/>
            <person name="Rokhsar D.S."/>
        </authorList>
    </citation>
    <scope>NUCLEOTIDE SEQUENCE</scope>
    <source>
        <tissue evidence="11">Leaf extractions</tissue>
    </source>
</reference>
<keyword evidence="5" id="KW-0333">Golgi apparatus</keyword>
<keyword evidence="4" id="KW-0254">Endocytosis</keyword>
<dbReference type="SMART" id="SM00273">
    <property type="entry name" value="ENTH"/>
    <property type="match status" value="1"/>
</dbReference>